<dbReference type="GO" id="GO:0007015">
    <property type="term" value="P:actin filament organization"/>
    <property type="evidence" value="ECO:0007669"/>
    <property type="project" value="EnsemblFungi"/>
</dbReference>
<dbReference type="Proteomes" id="UP000275772">
    <property type="component" value="Unassembled WGS sequence"/>
</dbReference>
<keyword evidence="3 8" id="KW-0853">WD repeat</keyword>
<dbReference type="SUPFAM" id="SSF50978">
    <property type="entry name" value="WD40 repeat-like"/>
    <property type="match status" value="1"/>
</dbReference>
<evidence type="ECO:0000313" key="13">
    <source>
        <dbReference type="Proteomes" id="UP000275772"/>
    </source>
</evidence>
<evidence type="ECO:0000256" key="9">
    <source>
        <dbReference type="RuleBase" id="RU280818"/>
    </source>
</evidence>
<dbReference type="GO" id="GO:0030139">
    <property type="term" value="C:endocytic vesicle"/>
    <property type="evidence" value="ECO:0007669"/>
    <property type="project" value="EnsemblFungi"/>
</dbReference>
<dbReference type="GO" id="GO:0030479">
    <property type="term" value="C:actin cortical patch"/>
    <property type="evidence" value="ECO:0007669"/>
    <property type="project" value="EnsemblFungi"/>
</dbReference>
<feature type="compositionally biased region" description="Polar residues" evidence="10">
    <location>
        <begin position="471"/>
        <end position="483"/>
    </location>
</feature>
<dbReference type="GO" id="GO:0030674">
    <property type="term" value="F:protein-macromolecule adaptor activity"/>
    <property type="evidence" value="ECO:0007669"/>
    <property type="project" value="EnsemblFungi"/>
</dbReference>
<evidence type="ECO:0000256" key="1">
    <source>
        <dbReference type="ARBA" id="ARBA00009482"/>
    </source>
</evidence>
<evidence type="ECO:0000256" key="6">
    <source>
        <dbReference type="ARBA" id="ARBA00023203"/>
    </source>
</evidence>
<dbReference type="Pfam" id="PF08953">
    <property type="entry name" value="DUF1899"/>
    <property type="match status" value="1"/>
</dbReference>
<dbReference type="Pfam" id="PF00400">
    <property type="entry name" value="WD40"/>
    <property type="match status" value="3"/>
</dbReference>
<comment type="similarity">
    <text evidence="1 9">Belongs to the WD repeat coronin family.</text>
</comment>
<dbReference type="SMART" id="SM01167">
    <property type="entry name" value="DUF1900"/>
    <property type="match status" value="1"/>
</dbReference>
<dbReference type="PROSITE" id="PS50082">
    <property type="entry name" value="WD_REPEATS_2"/>
    <property type="match status" value="3"/>
</dbReference>
<dbReference type="InterPro" id="IPR015048">
    <property type="entry name" value="DUF1899"/>
</dbReference>
<feature type="repeat" description="WD" evidence="8">
    <location>
        <begin position="175"/>
        <end position="216"/>
    </location>
</feature>
<feature type="repeat" description="WD" evidence="8">
    <location>
        <begin position="77"/>
        <end position="111"/>
    </location>
</feature>
<dbReference type="GO" id="GO:0007017">
    <property type="term" value="P:microtubule-based process"/>
    <property type="evidence" value="ECO:0007669"/>
    <property type="project" value="EnsemblFungi"/>
</dbReference>
<dbReference type="PRINTS" id="PR00320">
    <property type="entry name" value="GPROTEINBRPT"/>
</dbReference>
<dbReference type="FunFam" id="2.130.10.10:FF:000197">
    <property type="entry name" value="Coronin"/>
    <property type="match status" value="1"/>
</dbReference>
<dbReference type="PANTHER" id="PTHR10856:SF0">
    <property type="entry name" value="CORONIN"/>
    <property type="match status" value="1"/>
</dbReference>
<sequence length="602" mass="66746">MAGRFVRASKYRHVFGKPTKKEFCYDNLRISRNAWDTNIIKANPEYLSVNWEAGGGGAFAVIPVSEKGRLPEHIPLFRGHTAPVLDTDWNPFNDHLIASGSEDGKVFIWQVPKDFTLYIDPEESADVEPVCKFTGHSRKVGQVLFNPAAENILASASGDYNVKLWDVASGKSYLSLKHHEIVQSLSWSANGSMLATTSRDKQLRVWDVRQENPVFSVQGHNGAKNSRVVWMGEHNRLATTGFSKMSDRQMALWDVGNPSEPIGGFSQLDSISGVCMPFWDDGTQCLFLAGKGDGNIRYFEYENDKFEFLSEYKSAEPQRGIAFVPRRGINVHENEIMRAYKTVNDTYIEPISFTVPRRAEVFQADIYPPAIGLKPALSATEWLAGNDGIPAKIDLESIYEGNAPVEITTQYVPPTVVSVPATRMISVAAKDEPQFASQKKEPVLEQKVSISAIASKFQDDVTTSDDESSSFNNTSKPGPTTGTDDSKETRTHLPAVTSITRATPKNFEHGSHNMPNPIQSKPEDKTNSAKSDKDPSDKDLQSSLAQIKDLLQTQIQTINSQSQQIGRLAQEVDTLKAKLGSGSQEQSERIQQLERELEAART</sequence>
<feature type="region of interest" description="Disordered" evidence="10">
    <location>
        <begin position="459"/>
        <end position="540"/>
    </location>
</feature>
<dbReference type="GO" id="GO:0071846">
    <property type="term" value="P:actin filament debranching"/>
    <property type="evidence" value="ECO:0007669"/>
    <property type="project" value="EnsemblFungi"/>
</dbReference>
<evidence type="ECO:0000256" key="5">
    <source>
        <dbReference type="ARBA" id="ARBA00023054"/>
    </source>
</evidence>
<dbReference type="PROSITE" id="PS50294">
    <property type="entry name" value="WD_REPEATS_REGION"/>
    <property type="match status" value="3"/>
</dbReference>
<dbReference type="GO" id="GO:0034316">
    <property type="term" value="P:negative regulation of Arp2/3 complex-mediated actin nucleation"/>
    <property type="evidence" value="ECO:0007669"/>
    <property type="project" value="EnsemblFungi"/>
</dbReference>
<comment type="subunit">
    <text evidence="7">Binds to F-actin.</text>
</comment>
<dbReference type="AlphaFoldDB" id="A0A383UM62"/>
<gene>
    <name evidence="12" type="ORF">BLGHR1_11646</name>
</gene>
<dbReference type="Gene3D" id="2.130.10.10">
    <property type="entry name" value="YVTN repeat-like/Quinoprotein amine dehydrogenase"/>
    <property type="match status" value="1"/>
</dbReference>
<dbReference type="PANTHER" id="PTHR10856">
    <property type="entry name" value="CORONIN"/>
    <property type="match status" value="1"/>
</dbReference>
<keyword evidence="5" id="KW-0175">Coiled coil</keyword>
<dbReference type="EMBL" id="UNSH01000029">
    <property type="protein sequence ID" value="SZF00896.1"/>
    <property type="molecule type" value="Genomic_DNA"/>
</dbReference>
<evidence type="ECO:0000256" key="4">
    <source>
        <dbReference type="ARBA" id="ARBA00022737"/>
    </source>
</evidence>
<evidence type="ECO:0000256" key="8">
    <source>
        <dbReference type="PROSITE-ProRule" id="PRU00221"/>
    </source>
</evidence>
<keyword evidence="4 9" id="KW-0677">Repeat</keyword>
<dbReference type="GO" id="GO:0071933">
    <property type="term" value="F:Arp2/3 complex binding"/>
    <property type="evidence" value="ECO:0007669"/>
    <property type="project" value="EnsemblFungi"/>
</dbReference>
<proteinExistence type="inferred from homology"/>
<dbReference type="GO" id="GO:0110085">
    <property type="term" value="C:mitotic actomyosin contractile ring"/>
    <property type="evidence" value="ECO:0007669"/>
    <property type="project" value="EnsemblFungi"/>
</dbReference>
<dbReference type="InterPro" id="IPR015943">
    <property type="entry name" value="WD40/YVTN_repeat-like_dom_sf"/>
</dbReference>
<feature type="region of interest" description="Disordered" evidence="10">
    <location>
        <begin position="579"/>
        <end position="602"/>
    </location>
</feature>
<evidence type="ECO:0000313" key="12">
    <source>
        <dbReference type="EMBL" id="SZF00896.1"/>
    </source>
</evidence>
<keyword evidence="2" id="KW-0597">Phosphoprotein</keyword>
<dbReference type="GO" id="GO:0051666">
    <property type="term" value="P:actin cortical patch localization"/>
    <property type="evidence" value="ECO:0007669"/>
    <property type="project" value="EnsemblFungi"/>
</dbReference>
<organism evidence="12 13">
    <name type="scientific">Blumeria hordei</name>
    <name type="common">Barley powdery mildew</name>
    <name type="synonym">Blumeria graminis f. sp. hordei</name>
    <dbReference type="NCBI Taxonomy" id="2867405"/>
    <lineage>
        <taxon>Eukaryota</taxon>
        <taxon>Fungi</taxon>
        <taxon>Dikarya</taxon>
        <taxon>Ascomycota</taxon>
        <taxon>Pezizomycotina</taxon>
        <taxon>Leotiomycetes</taxon>
        <taxon>Erysiphales</taxon>
        <taxon>Erysiphaceae</taxon>
        <taxon>Blumeria</taxon>
    </lineage>
</organism>
<dbReference type="GO" id="GO:0051015">
    <property type="term" value="F:actin filament binding"/>
    <property type="evidence" value="ECO:0007669"/>
    <property type="project" value="EnsemblFungi"/>
</dbReference>
<keyword evidence="6" id="KW-0009">Actin-binding</keyword>
<accession>A0A383UM62</accession>
<dbReference type="VEuPathDB" id="FungiDB:BLGHR1_11646"/>
<dbReference type="InterPro" id="IPR020472">
    <property type="entry name" value="WD40_PAC1"/>
</dbReference>
<feature type="repeat" description="WD" evidence="8">
    <location>
        <begin position="133"/>
        <end position="175"/>
    </location>
</feature>
<evidence type="ECO:0000256" key="2">
    <source>
        <dbReference type="ARBA" id="ARBA00022553"/>
    </source>
</evidence>
<dbReference type="GO" id="GO:1990819">
    <property type="term" value="C:mating projection actin fusion focus"/>
    <property type="evidence" value="ECO:0007669"/>
    <property type="project" value="EnsemblFungi"/>
</dbReference>
<name>A0A383UM62_BLUHO</name>
<dbReference type="SMART" id="SM01166">
    <property type="entry name" value="DUF1899"/>
    <property type="match status" value="1"/>
</dbReference>
<evidence type="ECO:0000256" key="3">
    <source>
        <dbReference type="ARBA" id="ARBA00022574"/>
    </source>
</evidence>
<evidence type="ECO:0000259" key="11">
    <source>
        <dbReference type="SMART" id="SM01166"/>
    </source>
</evidence>
<dbReference type="SMART" id="SM00320">
    <property type="entry name" value="WD40"/>
    <property type="match status" value="4"/>
</dbReference>
<reference evidence="12 13" key="1">
    <citation type="submission" date="2017-11" db="EMBL/GenBank/DDBJ databases">
        <authorList>
            <person name="Kracher B."/>
        </authorList>
    </citation>
    <scope>NUCLEOTIDE SEQUENCE [LARGE SCALE GENOMIC DNA]</scope>
    <source>
        <strain evidence="12 13">RACE1</strain>
    </source>
</reference>
<evidence type="ECO:0000256" key="10">
    <source>
        <dbReference type="SAM" id="MobiDB-lite"/>
    </source>
</evidence>
<dbReference type="PROSITE" id="PS00678">
    <property type="entry name" value="WD_REPEATS_1"/>
    <property type="match status" value="2"/>
</dbReference>
<dbReference type="InterPro" id="IPR036322">
    <property type="entry name" value="WD40_repeat_dom_sf"/>
</dbReference>
<feature type="domain" description="DUF1899" evidence="11">
    <location>
        <begin position="4"/>
        <end position="68"/>
    </location>
</feature>
<protein>
    <recommendedName>
        <fullName evidence="9">Coronin</fullName>
    </recommendedName>
</protein>
<evidence type="ECO:0000256" key="7">
    <source>
        <dbReference type="ARBA" id="ARBA00062568"/>
    </source>
</evidence>
<feature type="compositionally biased region" description="Basic and acidic residues" evidence="10">
    <location>
        <begin position="586"/>
        <end position="602"/>
    </location>
</feature>
<dbReference type="Pfam" id="PF16300">
    <property type="entry name" value="WD40_4"/>
    <property type="match status" value="1"/>
</dbReference>
<dbReference type="GO" id="GO:2000601">
    <property type="term" value="P:positive regulation of Arp2/3 complex-mediated actin nucleation"/>
    <property type="evidence" value="ECO:0007669"/>
    <property type="project" value="EnsemblFungi"/>
</dbReference>
<dbReference type="InterPro" id="IPR015505">
    <property type="entry name" value="Coronin"/>
</dbReference>
<feature type="compositionally biased region" description="Basic and acidic residues" evidence="10">
    <location>
        <begin position="521"/>
        <end position="540"/>
    </location>
</feature>
<dbReference type="GO" id="GO:0008017">
    <property type="term" value="F:microtubule binding"/>
    <property type="evidence" value="ECO:0007669"/>
    <property type="project" value="EnsemblFungi"/>
</dbReference>
<dbReference type="InterPro" id="IPR019775">
    <property type="entry name" value="WD40_repeat_CS"/>
</dbReference>
<dbReference type="InterPro" id="IPR001680">
    <property type="entry name" value="WD40_rpt"/>
</dbReference>